<gene>
    <name evidence="5 7" type="primary">orn</name>
    <name evidence="7" type="ORF">GL263_22855</name>
</gene>
<dbReference type="PANTHER" id="PTHR11046">
    <property type="entry name" value="OLIGORIBONUCLEASE, MITOCHONDRIAL"/>
    <property type="match status" value="1"/>
</dbReference>
<keyword evidence="2 5" id="KW-0540">Nuclease</keyword>
<dbReference type="InterPro" id="IPR036397">
    <property type="entry name" value="RNaseH_sf"/>
</dbReference>
<dbReference type="RefSeq" id="WP_182857637.1">
    <property type="nucleotide sequence ID" value="NZ_WMLF01000472.1"/>
</dbReference>
<comment type="similarity">
    <text evidence="1 5">Belongs to the oligoribonuclease family.</text>
</comment>
<keyword evidence="5" id="KW-0963">Cytoplasm</keyword>
<dbReference type="GO" id="GO:0016787">
    <property type="term" value="F:hydrolase activity"/>
    <property type="evidence" value="ECO:0007669"/>
    <property type="project" value="UniProtKB-KW"/>
</dbReference>
<dbReference type="SMART" id="SM00479">
    <property type="entry name" value="EXOIII"/>
    <property type="match status" value="1"/>
</dbReference>
<evidence type="ECO:0000256" key="2">
    <source>
        <dbReference type="ARBA" id="ARBA00022722"/>
    </source>
</evidence>
<keyword evidence="8" id="KW-1185">Reference proteome</keyword>
<feature type="active site" evidence="5">
    <location>
        <position position="126"/>
    </location>
</feature>
<organism evidence="7 8">
    <name type="scientific">Streptomyces durbertensis</name>
    <dbReference type="NCBI Taxonomy" id="2448886"/>
    <lineage>
        <taxon>Bacteria</taxon>
        <taxon>Bacillati</taxon>
        <taxon>Actinomycetota</taxon>
        <taxon>Actinomycetes</taxon>
        <taxon>Kitasatosporales</taxon>
        <taxon>Streptomycetaceae</taxon>
        <taxon>Streptomyces</taxon>
    </lineage>
</organism>
<comment type="function">
    <text evidence="5">3'-to-5' exoribonuclease specific for small oligoribonucleotides.</text>
</comment>
<dbReference type="SUPFAM" id="SSF53098">
    <property type="entry name" value="Ribonuclease H-like"/>
    <property type="match status" value="1"/>
</dbReference>
<dbReference type="InterPro" id="IPR012337">
    <property type="entry name" value="RNaseH-like_sf"/>
</dbReference>
<keyword evidence="3 5" id="KW-0378">Hydrolase</keyword>
<name>A0ABR6EM18_9ACTN</name>
<proteinExistence type="inferred from homology"/>
<evidence type="ECO:0000313" key="7">
    <source>
        <dbReference type="EMBL" id="MBB1246371.1"/>
    </source>
</evidence>
<protein>
    <recommendedName>
        <fullName evidence="5">Oligoribonuclease</fullName>
        <ecNumber evidence="5">3.1.-.-</ecNumber>
    </recommendedName>
</protein>
<dbReference type="HAMAP" id="MF_00045">
    <property type="entry name" value="Oligoribonuclease"/>
    <property type="match status" value="1"/>
</dbReference>
<reference evidence="8" key="1">
    <citation type="journal article" date="2020" name="Syst. Appl. Microbiol.">
        <title>Streptomyces alkaliterrae sp. nov., isolated from an alkaline soil, and emended descriptions of Streptomyces alkaliphilus, Streptomyces calidiresistens and Streptomyces durbertensis.</title>
        <authorList>
            <person name="Swiecimska M."/>
            <person name="Golinska P."/>
            <person name="Nouioui I."/>
            <person name="Wypij M."/>
            <person name="Rai M."/>
            <person name="Sangal V."/>
            <person name="Goodfellow M."/>
        </authorList>
    </citation>
    <scope>NUCLEOTIDE SEQUENCE [LARGE SCALE GENOMIC DNA]</scope>
    <source>
        <strain evidence="8">DSM 104538</strain>
    </source>
</reference>
<dbReference type="EMBL" id="WMLF01000472">
    <property type="protein sequence ID" value="MBB1246371.1"/>
    <property type="molecule type" value="Genomic_DNA"/>
</dbReference>
<dbReference type="CDD" id="cd06135">
    <property type="entry name" value="Orn"/>
    <property type="match status" value="1"/>
</dbReference>
<evidence type="ECO:0000256" key="1">
    <source>
        <dbReference type="ARBA" id="ARBA00009921"/>
    </source>
</evidence>
<evidence type="ECO:0000259" key="6">
    <source>
        <dbReference type="SMART" id="SM00479"/>
    </source>
</evidence>
<feature type="domain" description="Exonuclease" evidence="6">
    <location>
        <begin position="4"/>
        <end position="178"/>
    </location>
</feature>
<dbReference type="Pfam" id="PF00929">
    <property type="entry name" value="RNase_T"/>
    <property type="match status" value="1"/>
</dbReference>
<dbReference type="Proteomes" id="UP000766698">
    <property type="component" value="Unassembled WGS sequence"/>
</dbReference>
<dbReference type="PANTHER" id="PTHR11046:SF0">
    <property type="entry name" value="OLIGORIBONUCLEASE, MITOCHONDRIAL"/>
    <property type="match status" value="1"/>
</dbReference>
<comment type="subcellular location">
    <subcellularLocation>
        <location evidence="5">Cytoplasm</location>
    </subcellularLocation>
</comment>
<evidence type="ECO:0000256" key="3">
    <source>
        <dbReference type="ARBA" id="ARBA00022801"/>
    </source>
</evidence>
<dbReference type="InterPro" id="IPR013520">
    <property type="entry name" value="Ribonucl_H"/>
</dbReference>
<evidence type="ECO:0000256" key="4">
    <source>
        <dbReference type="ARBA" id="ARBA00022839"/>
    </source>
</evidence>
<dbReference type="Gene3D" id="3.30.420.10">
    <property type="entry name" value="Ribonuclease H-like superfamily/Ribonuclease H"/>
    <property type="match status" value="1"/>
</dbReference>
<comment type="caution">
    <text evidence="7">The sequence shown here is derived from an EMBL/GenBank/DDBJ whole genome shotgun (WGS) entry which is preliminary data.</text>
</comment>
<sequence length="215" mass="23192">MNDRLVWIDCEMTGLSLSDDALIEVAALVTDSELNILGDGVDVVIRPPAAALENMPDIVREMHTASGLLDELDGGTTLADAEAQVLNYVREHVPEAGRAPLCGNSVSTDRGFLARDMGALENHLHYRIVDVSSVKELARRWYPRAYFNSPEKSGNHRALADIRESIAELRYYREAVFVPQPGPDSDTARAIAARHVVPPAPGAPAGTASPAEPTA</sequence>
<evidence type="ECO:0000256" key="5">
    <source>
        <dbReference type="HAMAP-Rule" id="MF_00045"/>
    </source>
</evidence>
<dbReference type="NCBIfam" id="NF003765">
    <property type="entry name" value="PRK05359.1"/>
    <property type="match status" value="1"/>
</dbReference>
<keyword evidence="4 5" id="KW-0269">Exonuclease</keyword>
<accession>A0ABR6EM18</accession>
<dbReference type="InterPro" id="IPR022894">
    <property type="entry name" value="Oligoribonuclease"/>
</dbReference>
<dbReference type="EC" id="3.1.-.-" evidence="5"/>
<evidence type="ECO:0000313" key="8">
    <source>
        <dbReference type="Proteomes" id="UP000766698"/>
    </source>
</evidence>